<evidence type="ECO:0000313" key="6">
    <source>
        <dbReference type="EMBL" id="MBE1506552.1"/>
    </source>
</evidence>
<reference evidence="6 7" key="1">
    <citation type="submission" date="2020-10" db="EMBL/GenBank/DDBJ databases">
        <title>Sequencing the genomes of 1000 actinobacteria strains.</title>
        <authorList>
            <person name="Klenk H.-P."/>
        </authorList>
    </citation>
    <scope>NUCLEOTIDE SEQUENCE [LARGE SCALE GENOMIC DNA]</scope>
    <source>
        <strain evidence="6 7">DSM 7307</strain>
    </source>
</reference>
<dbReference type="PANTHER" id="PTHR30537">
    <property type="entry name" value="HTH-TYPE TRANSCRIPTIONAL REGULATOR"/>
    <property type="match status" value="1"/>
</dbReference>
<keyword evidence="7" id="KW-1185">Reference proteome</keyword>
<gene>
    <name evidence="6" type="ORF">H4W29_003733</name>
</gene>
<accession>A0ABR9ITL6</accession>
<evidence type="ECO:0000313" key="7">
    <source>
        <dbReference type="Proteomes" id="UP000620262"/>
    </source>
</evidence>
<evidence type="ECO:0000256" key="3">
    <source>
        <dbReference type="ARBA" id="ARBA00023125"/>
    </source>
</evidence>
<dbReference type="RefSeq" id="WP_192730241.1">
    <property type="nucleotide sequence ID" value="NZ_BAAAVL010000018.1"/>
</dbReference>
<name>A0ABR9ITL6_RHIVS</name>
<dbReference type="Gene3D" id="3.40.190.290">
    <property type="match status" value="1"/>
</dbReference>
<dbReference type="InterPro" id="IPR058163">
    <property type="entry name" value="LysR-type_TF_proteobact-type"/>
</dbReference>
<dbReference type="SUPFAM" id="SSF53850">
    <property type="entry name" value="Periplasmic binding protein-like II"/>
    <property type="match status" value="1"/>
</dbReference>
<comment type="caution">
    <text evidence="6">The sequence shown here is derived from an EMBL/GenBank/DDBJ whole genome shotgun (WGS) entry which is preliminary data.</text>
</comment>
<evidence type="ECO:0000256" key="4">
    <source>
        <dbReference type="ARBA" id="ARBA00023163"/>
    </source>
</evidence>
<dbReference type="CDD" id="cd08474">
    <property type="entry name" value="PBP2_CrgA_like_5"/>
    <property type="match status" value="1"/>
</dbReference>
<dbReference type="InterPro" id="IPR000847">
    <property type="entry name" value="LysR_HTH_N"/>
</dbReference>
<dbReference type="InterPro" id="IPR036388">
    <property type="entry name" value="WH-like_DNA-bd_sf"/>
</dbReference>
<comment type="similarity">
    <text evidence="1">Belongs to the LysR transcriptional regulatory family.</text>
</comment>
<dbReference type="InterPro" id="IPR036390">
    <property type="entry name" value="WH_DNA-bd_sf"/>
</dbReference>
<evidence type="ECO:0000256" key="1">
    <source>
        <dbReference type="ARBA" id="ARBA00009437"/>
    </source>
</evidence>
<keyword evidence="4" id="KW-0804">Transcription</keyword>
<dbReference type="Gene3D" id="1.10.10.10">
    <property type="entry name" value="Winged helix-like DNA-binding domain superfamily/Winged helix DNA-binding domain"/>
    <property type="match status" value="1"/>
</dbReference>
<evidence type="ECO:0000256" key="2">
    <source>
        <dbReference type="ARBA" id="ARBA00023015"/>
    </source>
</evidence>
<protein>
    <submittedName>
        <fullName evidence="6">DNA-binding transcriptional LysR family regulator</fullName>
    </submittedName>
</protein>
<keyword evidence="3 6" id="KW-0238">DNA-binding</keyword>
<dbReference type="Proteomes" id="UP000620262">
    <property type="component" value="Unassembled WGS sequence"/>
</dbReference>
<dbReference type="EMBL" id="JADBEC010000001">
    <property type="protein sequence ID" value="MBE1506552.1"/>
    <property type="molecule type" value="Genomic_DNA"/>
</dbReference>
<dbReference type="GO" id="GO:0003677">
    <property type="term" value="F:DNA binding"/>
    <property type="evidence" value="ECO:0007669"/>
    <property type="project" value="UniProtKB-KW"/>
</dbReference>
<dbReference type="InterPro" id="IPR005119">
    <property type="entry name" value="LysR_subst-bd"/>
</dbReference>
<dbReference type="Pfam" id="PF00126">
    <property type="entry name" value="HTH_1"/>
    <property type="match status" value="1"/>
</dbReference>
<evidence type="ECO:0000259" key="5">
    <source>
        <dbReference type="PROSITE" id="PS50931"/>
    </source>
</evidence>
<keyword evidence="2" id="KW-0805">Transcription regulation</keyword>
<proteinExistence type="inferred from homology"/>
<dbReference type="PANTHER" id="PTHR30537:SF5">
    <property type="entry name" value="HTH-TYPE TRANSCRIPTIONAL ACTIVATOR TTDR-RELATED"/>
    <property type="match status" value="1"/>
</dbReference>
<dbReference type="Pfam" id="PF03466">
    <property type="entry name" value="LysR_substrate"/>
    <property type="match status" value="1"/>
</dbReference>
<dbReference type="PROSITE" id="PS50931">
    <property type="entry name" value="HTH_LYSR"/>
    <property type="match status" value="1"/>
</dbReference>
<dbReference type="SUPFAM" id="SSF46785">
    <property type="entry name" value="Winged helix' DNA-binding domain"/>
    <property type="match status" value="1"/>
</dbReference>
<sequence length="305" mass="33463">MKQGSPEISDVSAFLAVARAGGFREAERAGHMSSSALSDAVRRLEAELGVRLLNRTTRSVVPTEAGRGLMERLGPAFSEINAALDYVKDLRDRPGGMLKLNVPVSAARLVLPRIVPAFLRAYPDIRLEIVTEENFVDIIAAGCDAGIRYDERLEQDMIAVPIGPRIQRYAGGASSAYLVAHGRPEHPRDLLNHACIRGRFAGRAIPVWEFERDGEIVRVDPPSPLIVQNGGGTDLAVDAAVAGTGVVFTFEDWLRPYFESGALEPVLEPWWESFSGPFLYYPGRRLVPAPLRAFIDFIKAMPREG</sequence>
<organism evidence="6 7">
    <name type="scientific">Rhizobium viscosum</name>
    <name type="common">Arthrobacter viscosus</name>
    <dbReference type="NCBI Taxonomy" id="1673"/>
    <lineage>
        <taxon>Bacteria</taxon>
        <taxon>Pseudomonadati</taxon>
        <taxon>Pseudomonadota</taxon>
        <taxon>Alphaproteobacteria</taxon>
        <taxon>Hyphomicrobiales</taxon>
        <taxon>Rhizobiaceae</taxon>
        <taxon>Rhizobium/Agrobacterium group</taxon>
        <taxon>Rhizobium</taxon>
    </lineage>
</organism>
<feature type="domain" description="HTH lysR-type" evidence="5">
    <location>
        <begin position="6"/>
        <end position="63"/>
    </location>
</feature>